<dbReference type="Pfam" id="PF03152">
    <property type="entry name" value="UFD1_N1"/>
    <property type="match status" value="1"/>
</dbReference>
<dbReference type="EMBL" id="NDIQ01000022">
    <property type="protein sequence ID" value="PRT56559.1"/>
    <property type="molecule type" value="Genomic_DNA"/>
</dbReference>
<dbReference type="OrthoDB" id="422728at2759"/>
<reference evidence="6 7" key="1">
    <citation type="submission" date="2017-04" db="EMBL/GenBank/DDBJ databases">
        <title>Genome sequencing of [Candida] sorbophila.</title>
        <authorList>
            <person name="Ahn J.O."/>
        </authorList>
    </citation>
    <scope>NUCLEOTIDE SEQUENCE [LARGE SCALE GENOMIC DNA]</scope>
    <source>
        <strain evidence="6 7">DS02</strain>
    </source>
</reference>
<feature type="domain" description="Ubiquitin fusion degradation protein UFD1 N-terminal subdomain 1" evidence="4">
    <location>
        <begin position="11"/>
        <end position="107"/>
    </location>
</feature>
<dbReference type="Proteomes" id="UP000238350">
    <property type="component" value="Unassembled WGS sequence"/>
</dbReference>
<protein>
    <submittedName>
        <fullName evidence="6">Ubiquitin fusion degradation protein 1</fullName>
    </submittedName>
</protein>
<evidence type="ECO:0000259" key="4">
    <source>
        <dbReference type="Pfam" id="PF03152"/>
    </source>
</evidence>
<dbReference type="Gene3D" id="2.40.40.50">
    <property type="entry name" value="Ubiquitin fusion degradation protein UFD1, N-terminal domain"/>
    <property type="match status" value="1"/>
</dbReference>
<dbReference type="Pfam" id="PF24842">
    <property type="entry name" value="UFD1_N2"/>
    <property type="match status" value="1"/>
</dbReference>
<dbReference type="GO" id="GO:0036503">
    <property type="term" value="P:ERAD pathway"/>
    <property type="evidence" value="ECO:0007669"/>
    <property type="project" value="TreeGrafter"/>
</dbReference>
<gene>
    <name evidence="6" type="ORF">B9G98_04179</name>
</gene>
<dbReference type="GO" id="GO:0031593">
    <property type="term" value="F:polyubiquitin modification-dependent protein binding"/>
    <property type="evidence" value="ECO:0007669"/>
    <property type="project" value="TreeGrafter"/>
</dbReference>
<dbReference type="GeneID" id="36517927"/>
<organism evidence="6 7">
    <name type="scientific">Wickerhamiella sorbophila</name>
    <dbReference type="NCBI Taxonomy" id="45607"/>
    <lineage>
        <taxon>Eukaryota</taxon>
        <taxon>Fungi</taxon>
        <taxon>Dikarya</taxon>
        <taxon>Ascomycota</taxon>
        <taxon>Saccharomycotina</taxon>
        <taxon>Dipodascomycetes</taxon>
        <taxon>Dipodascales</taxon>
        <taxon>Trichomonascaceae</taxon>
        <taxon>Wickerhamiella</taxon>
    </lineage>
</organism>
<evidence type="ECO:0000256" key="1">
    <source>
        <dbReference type="ARBA" id="ARBA00006043"/>
    </source>
</evidence>
<keyword evidence="7" id="KW-1185">Reference proteome</keyword>
<evidence type="ECO:0000256" key="2">
    <source>
        <dbReference type="ARBA" id="ARBA00022786"/>
    </source>
</evidence>
<evidence type="ECO:0000313" key="7">
    <source>
        <dbReference type="Proteomes" id="UP000238350"/>
    </source>
</evidence>
<feature type="region of interest" description="Disordered" evidence="3">
    <location>
        <begin position="225"/>
        <end position="250"/>
    </location>
</feature>
<dbReference type="InterPro" id="IPR004854">
    <property type="entry name" value="Ufd1-like"/>
</dbReference>
<feature type="compositionally biased region" description="Basic residues" evidence="3">
    <location>
        <begin position="296"/>
        <end position="305"/>
    </location>
</feature>
<feature type="compositionally biased region" description="Low complexity" evidence="3">
    <location>
        <begin position="236"/>
        <end position="250"/>
    </location>
</feature>
<dbReference type="InterPro" id="IPR042299">
    <property type="entry name" value="Ufd1-like_Nn"/>
</dbReference>
<dbReference type="PANTHER" id="PTHR12555:SF13">
    <property type="entry name" value="UBIQUITIN RECOGNITION FACTOR IN ER-ASSOCIATED DEGRADATION PROTEIN 1"/>
    <property type="match status" value="1"/>
</dbReference>
<comment type="similarity">
    <text evidence="1">Belongs to the UFD1 family.</text>
</comment>
<proteinExistence type="inferred from homology"/>
<keyword evidence="2" id="KW-0833">Ubl conjugation pathway</keyword>
<dbReference type="RefSeq" id="XP_024666504.1">
    <property type="nucleotide sequence ID" value="XM_024810736.1"/>
</dbReference>
<evidence type="ECO:0000256" key="3">
    <source>
        <dbReference type="SAM" id="MobiDB-lite"/>
    </source>
</evidence>
<evidence type="ECO:0000259" key="5">
    <source>
        <dbReference type="Pfam" id="PF24842"/>
    </source>
</evidence>
<feature type="domain" description="Ubiquitin fusion degradation protein UFD1 N-terminal subdomain 2" evidence="5">
    <location>
        <begin position="110"/>
        <end position="187"/>
    </location>
</feature>
<dbReference type="GO" id="GO:0006511">
    <property type="term" value="P:ubiquitin-dependent protein catabolic process"/>
    <property type="evidence" value="ECO:0007669"/>
    <property type="project" value="InterPro"/>
</dbReference>
<accession>A0A2T0FNL9</accession>
<dbReference type="GO" id="GO:0034098">
    <property type="term" value="C:VCP-NPL4-UFD1 AAA ATPase complex"/>
    <property type="evidence" value="ECO:0007669"/>
    <property type="project" value="TreeGrafter"/>
</dbReference>
<dbReference type="InterPro" id="IPR055418">
    <property type="entry name" value="UFD1_N2"/>
</dbReference>
<dbReference type="STRING" id="45607.A0A2T0FNL9"/>
<evidence type="ECO:0000313" key="6">
    <source>
        <dbReference type="EMBL" id="PRT56559.1"/>
    </source>
</evidence>
<dbReference type="Gene3D" id="3.10.330.10">
    <property type="match status" value="1"/>
</dbReference>
<dbReference type="AlphaFoldDB" id="A0A2T0FNL9"/>
<dbReference type="PANTHER" id="PTHR12555">
    <property type="entry name" value="UBIQUITIN FUSION DEGRADATON PROTEIN 1"/>
    <property type="match status" value="1"/>
</dbReference>
<dbReference type="InterPro" id="IPR055417">
    <property type="entry name" value="UFD1_N1"/>
</dbReference>
<feature type="region of interest" description="Disordered" evidence="3">
    <location>
        <begin position="285"/>
        <end position="305"/>
    </location>
</feature>
<name>A0A2T0FNL9_9ASCO</name>
<sequence length="305" mass="33718">MWSFQSQNDKFQQYYRCYPVSAMKGDKKAANFGGKIYIPQSALHKLTTLHISYPMLFEIRNEESHGCTHAGVLEFTAEEGRVYLPEWMLANLKIKAGGLVRISSVSLELGTFVKIQPQSVDFLDISDPKSVLETSLRNFTTLTVDDVFQILYNNKVYDIKVLEVKPETRSKSICVVETDLEVDFAAPVGYVEPSGDKPSAPPKLAGHMAEAIGYNNLAGAQSVKAGGHSLRESKASSTEPTPVTPPVVDSSIYQNRDAPALELASNQLFFGFPLVPLEDEEEAGESIFKGEGFTLRKSKKRKDIS</sequence>
<comment type="caution">
    <text evidence="6">The sequence shown here is derived from an EMBL/GenBank/DDBJ whole genome shotgun (WGS) entry which is preliminary data.</text>
</comment>